<sequence length="263" mass="29365">MKNLAEINAKGIRDLIRKGKITNSTAGMAKGYAQANLVILKKEYAYDFLLFCQRNSKACPLLEVTDVGVYRSKKIARGADFRTDIPKYRIYRDGKLVEEATDIKEYWEDDMVCFLLGCSFTFENSLLNGGIPIRHIEENRNVPMYKTNIPCEQAGVFEGPMVVSMRPMRHEEAIRATQITTRFPAVHGAPIHVGDPSEIGITNLSKPDFGEEVSIKNGEIPVFWACGVTPQAVAMKSKPSIMITHAPGCMFISDIKDEELSVL</sequence>
<proteinExistence type="inferred from homology"/>
<gene>
    <name evidence="4" type="ORF">FHP05_08965</name>
</gene>
<dbReference type="EC" id="4.2.1.-" evidence="3"/>
<comment type="caution">
    <text evidence="4">The sequence shown here is derived from an EMBL/GenBank/DDBJ whole genome shotgun (WGS) entry which is preliminary data.</text>
</comment>
<keyword evidence="5" id="KW-1185">Reference proteome</keyword>
<reference evidence="4 5" key="1">
    <citation type="submission" date="2019-06" db="EMBL/GenBank/DDBJ databases">
        <title>Cerasibacillus sp. nov., isolated from maize field.</title>
        <authorList>
            <person name="Lin S.-Y."/>
            <person name="Tsai C.-F."/>
            <person name="Young C.-C."/>
        </authorList>
    </citation>
    <scope>NUCLEOTIDE SEQUENCE [LARGE SCALE GENOMIC DNA]</scope>
    <source>
        <strain evidence="4 5">CC-CFT480</strain>
    </source>
</reference>
<dbReference type="SUPFAM" id="SSF160920">
    <property type="entry name" value="PSTPO5379-like"/>
    <property type="match status" value="1"/>
</dbReference>
<dbReference type="InterPro" id="IPR009906">
    <property type="entry name" value="D-Glu_cyclase"/>
</dbReference>
<dbReference type="Gene3D" id="3.40.1640.10">
    <property type="entry name" value="PSTPO5379-like"/>
    <property type="match status" value="1"/>
</dbReference>
<dbReference type="FunFam" id="3.30.2040.10:FF:000001">
    <property type="entry name" value="D-glutamate cyclase, mitochondrial"/>
    <property type="match status" value="1"/>
</dbReference>
<dbReference type="EMBL" id="VDUW01000005">
    <property type="protein sequence ID" value="TXL64442.1"/>
    <property type="molecule type" value="Genomic_DNA"/>
</dbReference>
<comment type="similarity">
    <text evidence="1 3">Belongs to the D-glutamate cyclase family.</text>
</comment>
<dbReference type="GO" id="GO:0016829">
    <property type="term" value="F:lyase activity"/>
    <property type="evidence" value="ECO:0007669"/>
    <property type="project" value="UniProtKB-KW"/>
</dbReference>
<accession>A0A5C8NTI5</accession>
<name>A0A5C8NTI5_9BACI</name>
<organism evidence="4 5">
    <name type="scientific">Cerasibacillus terrae</name>
    <dbReference type="NCBI Taxonomy" id="2498845"/>
    <lineage>
        <taxon>Bacteria</taxon>
        <taxon>Bacillati</taxon>
        <taxon>Bacillota</taxon>
        <taxon>Bacilli</taxon>
        <taxon>Bacillales</taxon>
        <taxon>Bacillaceae</taxon>
        <taxon>Cerasibacillus</taxon>
    </lineage>
</organism>
<dbReference type="PANTHER" id="PTHR32022">
    <property type="entry name" value="D-GLUTAMATE CYCLASE, MITOCHONDRIAL"/>
    <property type="match status" value="1"/>
</dbReference>
<dbReference type="NCBIfam" id="NF003969">
    <property type="entry name" value="PRK05463.1"/>
    <property type="match status" value="1"/>
</dbReference>
<evidence type="ECO:0000313" key="5">
    <source>
        <dbReference type="Proteomes" id="UP000321574"/>
    </source>
</evidence>
<dbReference type="HAMAP" id="MF_01830">
    <property type="entry name" value="Hydro_lyase"/>
    <property type="match status" value="1"/>
</dbReference>
<protein>
    <recommendedName>
        <fullName evidence="3">Putative hydro-lyase FHP05_08965</fullName>
        <ecNumber evidence="3">4.2.1.-</ecNumber>
    </recommendedName>
</protein>
<dbReference type="InterPro" id="IPR016938">
    <property type="entry name" value="UPF0317"/>
</dbReference>
<dbReference type="Gene3D" id="3.30.2040.10">
    <property type="entry name" value="PSTPO5379-like domain"/>
    <property type="match status" value="1"/>
</dbReference>
<keyword evidence="2 3" id="KW-0456">Lyase</keyword>
<evidence type="ECO:0000256" key="3">
    <source>
        <dbReference type="HAMAP-Rule" id="MF_01830"/>
    </source>
</evidence>
<dbReference type="AlphaFoldDB" id="A0A5C8NTI5"/>
<dbReference type="PIRSF" id="PIRSF029755">
    <property type="entry name" value="UCP029755"/>
    <property type="match status" value="1"/>
</dbReference>
<dbReference type="Pfam" id="PF07286">
    <property type="entry name" value="D-Glu_cyclase"/>
    <property type="match status" value="1"/>
</dbReference>
<evidence type="ECO:0000313" key="4">
    <source>
        <dbReference type="EMBL" id="TXL64442.1"/>
    </source>
</evidence>
<dbReference type="OrthoDB" id="149585at2"/>
<dbReference type="PANTHER" id="PTHR32022:SF10">
    <property type="entry name" value="D-GLUTAMATE CYCLASE, MITOCHONDRIAL"/>
    <property type="match status" value="1"/>
</dbReference>
<dbReference type="Proteomes" id="UP000321574">
    <property type="component" value="Unassembled WGS sequence"/>
</dbReference>
<dbReference type="InterPro" id="IPR038021">
    <property type="entry name" value="Putative_hydro-lyase"/>
</dbReference>
<evidence type="ECO:0000256" key="2">
    <source>
        <dbReference type="ARBA" id="ARBA00023239"/>
    </source>
</evidence>
<dbReference type="RefSeq" id="WP_147667240.1">
    <property type="nucleotide sequence ID" value="NZ_VDUW01000005.1"/>
</dbReference>
<evidence type="ECO:0000256" key="1">
    <source>
        <dbReference type="ARBA" id="ARBA00007896"/>
    </source>
</evidence>